<feature type="transmembrane region" description="Helical" evidence="1">
    <location>
        <begin position="21"/>
        <end position="47"/>
    </location>
</feature>
<keyword evidence="1" id="KW-1133">Transmembrane helix</keyword>
<evidence type="ECO:0000256" key="1">
    <source>
        <dbReference type="SAM" id="Phobius"/>
    </source>
</evidence>
<dbReference type="Proteomes" id="UP000011086">
    <property type="component" value="Unassembled WGS sequence"/>
</dbReference>
<accession>A0AA97PPM8</accession>
<dbReference type="EMBL" id="JH793164">
    <property type="protein sequence ID" value="ELQ42317.1"/>
    <property type="molecule type" value="Genomic_DNA"/>
</dbReference>
<dbReference type="AlphaFoldDB" id="A0AA97PPM8"/>
<keyword evidence="1" id="KW-0812">Transmembrane</keyword>
<evidence type="ECO:0000313" key="2">
    <source>
        <dbReference type="EMBL" id="ELQ42317.1"/>
    </source>
</evidence>
<name>A0AA97PPM8_PYRO3</name>
<sequence length="55" mass="6052">TRAREQWCAAGRNGSRGFKGWLVVAEVVTVLLKVAAAVICTVVHLWAQNKMAAWK</sequence>
<organism evidence="2">
    <name type="scientific">Pyricularia oryzae (strain Y34)</name>
    <name type="common">Rice blast fungus</name>
    <name type="synonym">Magnaporthe oryzae</name>
    <dbReference type="NCBI Taxonomy" id="1143189"/>
    <lineage>
        <taxon>Eukaryota</taxon>
        <taxon>Fungi</taxon>
        <taxon>Dikarya</taxon>
        <taxon>Ascomycota</taxon>
        <taxon>Pezizomycotina</taxon>
        <taxon>Sordariomycetes</taxon>
        <taxon>Sordariomycetidae</taxon>
        <taxon>Magnaporthales</taxon>
        <taxon>Pyriculariaceae</taxon>
        <taxon>Pyricularia</taxon>
    </lineage>
</organism>
<proteinExistence type="predicted"/>
<gene>
    <name evidence="2" type="ORF">OOU_Y34scaffold00215g1</name>
</gene>
<keyword evidence="1" id="KW-0472">Membrane</keyword>
<protein>
    <submittedName>
        <fullName evidence="2">Uncharacterized protein</fullName>
    </submittedName>
</protein>
<reference evidence="2" key="1">
    <citation type="journal article" date="2012" name="PLoS Genet.">
        <title>Comparative analysis of the genomes of two field isolates of the rice blast fungus Magnaporthe oryzae.</title>
        <authorList>
            <person name="Xue M."/>
            <person name="Yang J."/>
            <person name="Li Z."/>
            <person name="Hu S."/>
            <person name="Yao N."/>
            <person name="Dean R.A."/>
            <person name="Zhao W."/>
            <person name="Shen M."/>
            <person name="Zhang H."/>
            <person name="Li C."/>
            <person name="Liu L."/>
            <person name="Cao L."/>
            <person name="Xu X."/>
            <person name="Xing Y."/>
            <person name="Hsiang T."/>
            <person name="Zhang Z."/>
            <person name="Xu J.R."/>
            <person name="Peng Y.L."/>
        </authorList>
    </citation>
    <scope>NUCLEOTIDE SEQUENCE</scope>
    <source>
        <strain evidence="2">Y34</strain>
    </source>
</reference>
<feature type="non-terminal residue" evidence="2">
    <location>
        <position position="1"/>
    </location>
</feature>